<dbReference type="NCBIfam" id="TIGR02532">
    <property type="entry name" value="IV_pilin_GFxxxE"/>
    <property type="match status" value="1"/>
</dbReference>
<comment type="caution">
    <text evidence="2">The sequence shown here is derived from an EMBL/GenBank/DDBJ whole genome shotgun (WGS) entry which is preliminary data.</text>
</comment>
<evidence type="ECO:0000313" key="2">
    <source>
        <dbReference type="EMBL" id="RGB77136.1"/>
    </source>
</evidence>
<dbReference type="SUPFAM" id="SSF54523">
    <property type="entry name" value="Pili subunits"/>
    <property type="match status" value="1"/>
</dbReference>
<dbReference type="InterPro" id="IPR045584">
    <property type="entry name" value="Pilin-like"/>
</dbReference>
<dbReference type="PIRSF" id="PIRSF021292">
    <property type="entry name" value="Competence_ComGD"/>
    <property type="match status" value="1"/>
</dbReference>
<evidence type="ECO:0000256" key="1">
    <source>
        <dbReference type="SAM" id="Phobius"/>
    </source>
</evidence>
<name>A0A3E2TJH4_9FIRM</name>
<keyword evidence="3" id="KW-1185">Reference proteome</keyword>
<protein>
    <submittedName>
        <fullName evidence="2">Prepilin-type N-terminal cleavage/methylation domain-containing protein</fullName>
    </submittedName>
</protein>
<keyword evidence="1" id="KW-0812">Transmembrane</keyword>
<feature type="transmembrane region" description="Helical" evidence="1">
    <location>
        <begin position="6"/>
        <end position="26"/>
    </location>
</feature>
<accession>A0A3E2TJH4</accession>
<organism evidence="2 3">
    <name type="scientific">Anaerococcus nagyae</name>
    <dbReference type="NCBI Taxonomy" id="1755241"/>
    <lineage>
        <taxon>Bacteria</taxon>
        <taxon>Bacillati</taxon>
        <taxon>Bacillota</taxon>
        <taxon>Tissierellia</taxon>
        <taxon>Tissierellales</taxon>
        <taxon>Peptoniphilaceae</taxon>
        <taxon>Anaerococcus</taxon>
    </lineage>
</organism>
<dbReference type="Gene3D" id="3.30.700.10">
    <property type="entry name" value="Glycoprotein, Type 4 Pilin"/>
    <property type="match status" value="1"/>
</dbReference>
<evidence type="ECO:0000313" key="3">
    <source>
        <dbReference type="Proteomes" id="UP000261011"/>
    </source>
</evidence>
<dbReference type="Proteomes" id="UP000261011">
    <property type="component" value="Unassembled WGS sequence"/>
</dbReference>
<dbReference type="InterPro" id="IPR012902">
    <property type="entry name" value="N_methyl_site"/>
</dbReference>
<sequence length="147" mass="16553">MKKRAFTLIELLVVLAIISTIVGIGITKFKTLDMIKANLELQTMANDINHAKIKAQTTGTSYKLILNRDSYKIKANDLNDSSKVIYRDLNYIEILTSNAEIITYTSTGSVSNANTINLKYKDEIDPKQRYKLKITVAGGHSRIEKEK</sequence>
<dbReference type="GO" id="GO:0030420">
    <property type="term" value="P:establishment of competence for transformation"/>
    <property type="evidence" value="ECO:0007669"/>
    <property type="project" value="InterPro"/>
</dbReference>
<keyword evidence="1" id="KW-1133">Transmembrane helix</keyword>
<dbReference type="EMBL" id="QVEU01000002">
    <property type="protein sequence ID" value="RGB77136.1"/>
    <property type="molecule type" value="Genomic_DNA"/>
</dbReference>
<dbReference type="InterPro" id="IPR016785">
    <property type="entry name" value="ComGD"/>
</dbReference>
<keyword evidence="1" id="KW-0472">Membrane</keyword>
<proteinExistence type="predicted"/>
<dbReference type="OrthoDB" id="1692929at2"/>
<dbReference type="AlphaFoldDB" id="A0A3E2TJH4"/>
<dbReference type="RefSeq" id="WP_117520816.1">
    <property type="nucleotide sequence ID" value="NZ_AP031484.1"/>
</dbReference>
<reference evidence="2 3" key="1">
    <citation type="submission" date="2018-08" db="EMBL/GenBank/DDBJ databases">
        <title>A genome reference for cultivated species of the human gut microbiota.</title>
        <authorList>
            <person name="Zou Y."/>
            <person name="Xue W."/>
            <person name="Luo G."/>
        </authorList>
    </citation>
    <scope>NUCLEOTIDE SEQUENCE [LARGE SCALE GENOMIC DNA]</scope>
    <source>
        <strain evidence="2 3">OF01-3</strain>
    </source>
</reference>
<gene>
    <name evidence="2" type="ORF">DXA39_02615</name>
</gene>
<dbReference type="Pfam" id="PF07963">
    <property type="entry name" value="N_methyl"/>
    <property type="match status" value="1"/>
</dbReference>